<evidence type="ECO:0000256" key="3">
    <source>
        <dbReference type="ARBA" id="ARBA00023125"/>
    </source>
</evidence>
<dbReference type="CDD" id="cd05466">
    <property type="entry name" value="PBP2_LTTR_substrate"/>
    <property type="match status" value="1"/>
</dbReference>
<evidence type="ECO:0000256" key="4">
    <source>
        <dbReference type="ARBA" id="ARBA00023163"/>
    </source>
</evidence>
<gene>
    <name evidence="6" type="ORF">ETH48_26760</name>
</gene>
<dbReference type="GO" id="GO:0003677">
    <property type="term" value="F:DNA binding"/>
    <property type="evidence" value="ECO:0007669"/>
    <property type="project" value="UniProtKB-KW"/>
</dbReference>
<keyword evidence="4" id="KW-0804">Transcription</keyword>
<dbReference type="InterPro" id="IPR005119">
    <property type="entry name" value="LysR_subst-bd"/>
</dbReference>
<dbReference type="SUPFAM" id="SSF46785">
    <property type="entry name" value="Winged helix' DNA-binding domain"/>
    <property type="match status" value="1"/>
</dbReference>
<evidence type="ECO:0000313" key="6">
    <source>
        <dbReference type="EMBL" id="TCY29058.1"/>
    </source>
</evidence>
<comment type="caution">
    <text evidence="6">The sequence shown here is derived from an EMBL/GenBank/DDBJ whole genome shotgun (WGS) entry which is preliminary data.</text>
</comment>
<keyword evidence="3" id="KW-0238">DNA-binding</keyword>
<dbReference type="SUPFAM" id="SSF53850">
    <property type="entry name" value="Periplasmic binding protein-like II"/>
    <property type="match status" value="1"/>
</dbReference>
<organism evidence="6">
    <name type="scientific">Klebsiella pneumoniae</name>
    <dbReference type="NCBI Taxonomy" id="573"/>
    <lineage>
        <taxon>Bacteria</taxon>
        <taxon>Pseudomonadati</taxon>
        <taxon>Pseudomonadota</taxon>
        <taxon>Gammaproteobacteria</taxon>
        <taxon>Enterobacterales</taxon>
        <taxon>Enterobacteriaceae</taxon>
        <taxon>Klebsiella/Raoultella group</taxon>
        <taxon>Klebsiella</taxon>
        <taxon>Klebsiella pneumoniae complex</taxon>
    </lineage>
</organism>
<dbReference type="GO" id="GO:0005829">
    <property type="term" value="C:cytosol"/>
    <property type="evidence" value="ECO:0007669"/>
    <property type="project" value="TreeGrafter"/>
</dbReference>
<comment type="similarity">
    <text evidence="1">Belongs to the LysR transcriptional regulatory family.</text>
</comment>
<evidence type="ECO:0000256" key="1">
    <source>
        <dbReference type="ARBA" id="ARBA00009437"/>
    </source>
</evidence>
<protein>
    <submittedName>
        <fullName evidence="6">LysR family transcriptional regulator</fullName>
    </submittedName>
</protein>
<feature type="non-terminal residue" evidence="6">
    <location>
        <position position="225"/>
    </location>
</feature>
<dbReference type="Pfam" id="PF03466">
    <property type="entry name" value="LysR_substrate"/>
    <property type="match status" value="1"/>
</dbReference>
<name>A0A483QX22_KLEPN</name>
<dbReference type="FunFam" id="1.10.10.10:FF:000001">
    <property type="entry name" value="LysR family transcriptional regulator"/>
    <property type="match status" value="1"/>
</dbReference>
<dbReference type="Gene3D" id="3.40.190.290">
    <property type="match status" value="1"/>
</dbReference>
<reference evidence="6" key="1">
    <citation type="submission" date="2019-01" db="EMBL/GenBank/DDBJ databases">
        <authorList>
            <person name="Lista F."/>
            <person name="Anselmo A."/>
        </authorList>
    </citation>
    <scope>NUCLEOTIDE SEQUENCE</scope>
    <source>
        <strain evidence="6">17R</strain>
    </source>
</reference>
<dbReference type="AlphaFoldDB" id="A0A483QX22"/>
<dbReference type="PRINTS" id="PR00039">
    <property type="entry name" value="HTHLYSR"/>
</dbReference>
<evidence type="ECO:0000256" key="2">
    <source>
        <dbReference type="ARBA" id="ARBA00023015"/>
    </source>
</evidence>
<feature type="domain" description="HTH lysR-type" evidence="5">
    <location>
        <begin position="1"/>
        <end position="58"/>
    </location>
</feature>
<dbReference type="InterPro" id="IPR036388">
    <property type="entry name" value="WH-like_DNA-bd_sf"/>
</dbReference>
<keyword evidence="2" id="KW-0805">Transcription regulation</keyword>
<dbReference type="RefSeq" id="WP_132375366.1">
    <property type="nucleotide sequence ID" value="NZ_JBGEQF010000066.1"/>
</dbReference>
<dbReference type="GO" id="GO:0003700">
    <property type="term" value="F:DNA-binding transcription factor activity"/>
    <property type="evidence" value="ECO:0007669"/>
    <property type="project" value="InterPro"/>
</dbReference>
<sequence>MEIRQLEYFISASALGNLTKVAERHYVSQPNITVAIKKLESELGVNLFERRKNKLVLTEEGEFFLLKVKPLIIALKNSVAEIKDYHNKNSGVVTLGIPPMISLFLFTPLFKHFRELYSEMELSLVEEGTFGLHQKLSHGDIDLAIVIINDAPEELVTVPLMTQQHVVCISDKHPLAKKKTIDWEDLQNEPLIVMKKDSWHRKAILNECEKRGVNTHIFLSSNSVK</sequence>
<dbReference type="PANTHER" id="PTHR30419:SF30">
    <property type="entry name" value="LYSR FAMILY TRANSCRIPTIONAL REGULATOR"/>
    <property type="match status" value="1"/>
</dbReference>
<dbReference type="Pfam" id="PF00126">
    <property type="entry name" value="HTH_1"/>
    <property type="match status" value="1"/>
</dbReference>
<dbReference type="InterPro" id="IPR050950">
    <property type="entry name" value="HTH-type_LysR_regulators"/>
</dbReference>
<dbReference type="PROSITE" id="PS50931">
    <property type="entry name" value="HTH_LYSR"/>
    <property type="match status" value="1"/>
</dbReference>
<dbReference type="PANTHER" id="PTHR30419">
    <property type="entry name" value="HTH-TYPE TRANSCRIPTIONAL REGULATOR YBHD"/>
    <property type="match status" value="1"/>
</dbReference>
<accession>A0A483QX22</accession>
<dbReference type="Gene3D" id="1.10.10.10">
    <property type="entry name" value="Winged helix-like DNA-binding domain superfamily/Winged helix DNA-binding domain"/>
    <property type="match status" value="1"/>
</dbReference>
<dbReference type="InterPro" id="IPR000847">
    <property type="entry name" value="LysR_HTH_N"/>
</dbReference>
<dbReference type="EMBL" id="SDDE01000141">
    <property type="protein sequence ID" value="TCY29058.1"/>
    <property type="molecule type" value="Genomic_DNA"/>
</dbReference>
<dbReference type="InterPro" id="IPR036390">
    <property type="entry name" value="WH_DNA-bd_sf"/>
</dbReference>
<proteinExistence type="inferred from homology"/>
<evidence type="ECO:0000259" key="5">
    <source>
        <dbReference type="PROSITE" id="PS50931"/>
    </source>
</evidence>